<dbReference type="Proteomes" id="UP000594118">
    <property type="component" value="Chromosome"/>
</dbReference>
<dbReference type="PANTHER" id="PTHR43434:SF1">
    <property type="entry name" value="PHOSPHOGLYCOLATE PHOSPHATASE"/>
    <property type="match status" value="1"/>
</dbReference>
<name>A0A7L9WSB8_9RHOB</name>
<keyword evidence="6 10" id="KW-0479">Metal-binding</keyword>
<evidence type="ECO:0000256" key="1">
    <source>
        <dbReference type="ARBA" id="ARBA00000830"/>
    </source>
</evidence>
<evidence type="ECO:0000313" key="11">
    <source>
        <dbReference type="EMBL" id="QOL82782.1"/>
    </source>
</evidence>
<dbReference type="NCBIfam" id="TIGR01449">
    <property type="entry name" value="PGP_bact"/>
    <property type="match status" value="1"/>
</dbReference>
<keyword evidence="8 10" id="KW-0460">Magnesium</keyword>
<dbReference type="GO" id="GO:0046295">
    <property type="term" value="P:glycolate biosynthetic process"/>
    <property type="evidence" value="ECO:0007669"/>
    <property type="project" value="UniProtKB-UniRule"/>
</dbReference>
<keyword evidence="7 10" id="KW-0378">Hydrolase</keyword>
<dbReference type="InterPro" id="IPR041492">
    <property type="entry name" value="HAD_2"/>
</dbReference>
<dbReference type="InterPro" id="IPR050155">
    <property type="entry name" value="HAD-like_hydrolase_sf"/>
</dbReference>
<feature type="active site" description="Nucleophile" evidence="10">
    <location>
        <position position="7"/>
    </location>
</feature>
<comment type="similarity">
    <text evidence="4 10">Belongs to the HAD-like hydrolase superfamily. CbbY/CbbZ/Gph/YieH family.</text>
</comment>
<comment type="catalytic activity">
    <reaction evidence="1 10">
        <text>2-phosphoglycolate + H2O = glycolate + phosphate</text>
        <dbReference type="Rhea" id="RHEA:14369"/>
        <dbReference type="ChEBI" id="CHEBI:15377"/>
        <dbReference type="ChEBI" id="CHEBI:29805"/>
        <dbReference type="ChEBI" id="CHEBI:43474"/>
        <dbReference type="ChEBI" id="CHEBI:58033"/>
        <dbReference type="EC" id="3.1.3.18"/>
    </reaction>
</comment>
<feature type="binding site" evidence="10">
    <location>
        <position position="7"/>
    </location>
    <ligand>
        <name>Mg(2+)</name>
        <dbReference type="ChEBI" id="CHEBI:18420"/>
    </ligand>
</feature>
<sequence length="213" mass="22469">MTRIVFDLDGTLIDSAADVQGIANALLPPDQPPLTLAETRAFMGEGVPTFLQRMIAARGLDPEGYDTLHKGFLARYDTAVGQTTAYPGVAETLESLRAAGHRLGVCTNKPARPARAVLAHLGLAEYFDVMLGGDSLPQRKPDPAPLLAILANLGDTHALYVGDSETDAATAHAAAVPFLLFTEGYPKGPAEAIDCAGRFSRFAELPDLVAELG</sequence>
<evidence type="ECO:0000256" key="10">
    <source>
        <dbReference type="HAMAP-Rule" id="MF_00495"/>
    </source>
</evidence>
<evidence type="ECO:0000256" key="3">
    <source>
        <dbReference type="ARBA" id="ARBA00004818"/>
    </source>
</evidence>
<accession>A0A7L9WSB8</accession>
<dbReference type="InterPro" id="IPR023198">
    <property type="entry name" value="PGP-like_dom2"/>
</dbReference>
<dbReference type="EMBL" id="CP045201">
    <property type="protein sequence ID" value="QOL82782.1"/>
    <property type="molecule type" value="Genomic_DNA"/>
</dbReference>
<evidence type="ECO:0000256" key="7">
    <source>
        <dbReference type="ARBA" id="ARBA00022801"/>
    </source>
</evidence>
<evidence type="ECO:0000256" key="5">
    <source>
        <dbReference type="ARBA" id="ARBA00013078"/>
    </source>
</evidence>
<dbReference type="NCBIfam" id="TIGR01549">
    <property type="entry name" value="HAD-SF-IA-v1"/>
    <property type="match status" value="1"/>
</dbReference>
<dbReference type="InterPro" id="IPR023214">
    <property type="entry name" value="HAD_sf"/>
</dbReference>
<evidence type="ECO:0000256" key="6">
    <source>
        <dbReference type="ARBA" id="ARBA00022723"/>
    </source>
</evidence>
<protein>
    <recommendedName>
        <fullName evidence="5 10">Phosphoglycolate phosphatase</fullName>
        <shortName evidence="10">PGP</shortName>
        <shortName evidence="10">PGPase</shortName>
        <ecNumber evidence="5 10">3.1.3.18</ecNumber>
    </recommendedName>
</protein>
<comment type="pathway">
    <text evidence="3 10">Organic acid metabolism; glycolate biosynthesis; glycolate from 2-phosphoglycolate: step 1/1.</text>
</comment>
<dbReference type="EC" id="3.1.3.18" evidence="5 10"/>
<comment type="cofactor">
    <cofactor evidence="2 10">
        <name>Mg(2+)</name>
        <dbReference type="ChEBI" id="CHEBI:18420"/>
    </cofactor>
</comment>
<dbReference type="HAMAP" id="MF_00495">
    <property type="entry name" value="GPH_hydrolase_bact"/>
    <property type="match status" value="1"/>
</dbReference>
<dbReference type="PANTHER" id="PTHR43434">
    <property type="entry name" value="PHOSPHOGLYCOLATE PHOSPHATASE"/>
    <property type="match status" value="1"/>
</dbReference>
<dbReference type="PRINTS" id="PR00413">
    <property type="entry name" value="HADHALOGNASE"/>
</dbReference>
<keyword evidence="9 10" id="KW-0119">Carbohydrate metabolism</keyword>
<dbReference type="InterPro" id="IPR037512">
    <property type="entry name" value="PGPase_prok"/>
</dbReference>
<dbReference type="InterPro" id="IPR036412">
    <property type="entry name" value="HAD-like_sf"/>
</dbReference>
<evidence type="ECO:0000256" key="4">
    <source>
        <dbReference type="ARBA" id="ARBA00006171"/>
    </source>
</evidence>
<dbReference type="SFLD" id="SFLDG01129">
    <property type="entry name" value="C1.5:_HAD__Beta-PGM__Phosphata"/>
    <property type="match status" value="1"/>
</dbReference>
<dbReference type="GO" id="GO:0005829">
    <property type="term" value="C:cytosol"/>
    <property type="evidence" value="ECO:0007669"/>
    <property type="project" value="TreeGrafter"/>
</dbReference>
<dbReference type="GO" id="GO:0046872">
    <property type="term" value="F:metal ion binding"/>
    <property type="evidence" value="ECO:0007669"/>
    <property type="project" value="UniProtKB-KW"/>
</dbReference>
<dbReference type="GO" id="GO:0006281">
    <property type="term" value="P:DNA repair"/>
    <property type="evidence" value="ECO:0007669"/>
    <property type="project" value="TreeGrafter"/>
</dbReference>
<dbReference type="GO" id="GO:0008967">
    <property type="term" value="F:phosphoglycolate phosphatase activity"/>
    <property type="evidence" value="ECO:0007669"/>
    <property type="project" value="UniProtKB-UniRule"/>
</dbReference>
<comment type="function">
    <text evidence="10">Specifically catalyzes the dephosphorylation of 2-phosphoglycolate. Is involved in the dissimilation of the intracellular 2-phosphoglycolate formed during the DNA repair of 3'-phosphoglycolate ends, a major class of DNA lesions induced by oxidative stress.</text>
</comment>
<organism evidence="11 12">
    <name type="scientific">Pseudooceanicola spongiae</name>
    <dbReference type="NCBI Taxonomy" id="2613965"/>
    <lineage>
        <taxon>Bacteria</taxon>
        <taxon>Pseudomonadati</taxon>
        <taxon>Pseudomonadota</taxon>
        <taxon>Alphaproteobacteria</taxon>
        <taxon>Rhodobacterales</taxon>
        <taxon>Paracoccaceae</taxon>
        <taxon>Pseudooceanicola</taxon>
    </lineage>
</organism>
<dbReference type="KEGG" id="pshq:F3W81_19300"/>
<dbReference type="InterPro" id="IPR006439">
    <property type="entry name" value="HAD-SF_hydro_IA"/>
</dbReference>
<proteinExistence type="inferred from homology"/>
<dbReference type="UniPathway" id="UPA00865">
    <property type="reaction ID" value="UER00834"/>
</dbReference>
<dbReference type="SUPFAM" id="SSF56784">
    <property type="entry name" value="HAD-like"/>
    <property type="match status" value="1"/>
</dbReference>
<dbReference type="GO" id="GO:0005975">
    <property type="term" value="P:carbohydrate metabolic process"/>
    <property type="evidence" value="ECO:0007669"/>
    <property type="project" value="InterPro"/>
</dbReference>
<gene>
    <name evidence="11" type="primary">gph</name>
    <name evidence="11" type="ORF">F3W81_19300</name>
</gene>
<dbReference type="Gene3D" id="1.10.150.240">
    <property type="entry name" value="Putative phosphatase, domain 2"/>
    <property type="match status" value="1"/>
</dbReference>
<evidence type="ECO:0000256" key="9">
    <source>
        <dbReference type="ARBA" id="ARBA00023277"/>
    </source>
</evidence>
<dbReference type="AlphaFoldDB" id="A0A7L9WSB8"/>
<keyword evidence="12" id="KW-1185">Reference proteome</keyword>
<feature type="binding site" evidence="10">
    <location>
        <position position="9"/>
    </location>
    <ligand>
        <name>Mg(2+)</name>
        <dbReference type="ChEBI" id="CHEBI:18420"/>
    </ligand>
</feature>
<dbReference type="Pfam" id="PF13419">
    <property type="entry name" value="HAD_2"/>
    <property type="match status" value="1"/>
</dbReference>
<dbReference type="RefSeq" id="WP_193081113.1">
    <property type="nucleotide sequence ID" value="NZ_CP045201.1"/>
</dbReference>
<reference evidence="11 12" key="1">
    <citation type="submission" date="2019-10" db="EMBL/GenBank/DDBJ databases">
        <title>Pseudopuniceibacterium sp. HQ09 islated from Antarctica.</title>
        <authorList>
            <person name="Liao L."/>
            <person name="Su S."/>
            <person name="Chen B."/>
            <person name="Yu Y."/>
        </authorList>
    </citation>
    <scope>NUCLEOTIDE SEQUENCE [LARGE SCALE GENOMIC DNA]</scope>
    <source>
        <strain evidence="11 12">HQ09</strain>
    </source>
</reference>
<evidence type="ECO:0000256" key="2">
    <source>
        <dbReference type="ARBA" id="ARBA00001946"/>
    </source>
</evidence>
<dbReference type="Gene3D" id="3.40.50.1000">
    <property type="entry name" value="HAD superfamily/HAD-like"/>
    <property type="match status" value="1"/>
</dbReference>
<dbReference type="SFLD" id="SFLDS00003">
    <property type="entry name" value="Haloacid_Dehalogenase"/>
    <property type="match status" value="1"/>
</dbReference>
<evidence type="ECO:0000256" key="8">
    <source>
        <dbReference type="ARBA" id="ARBA00022842"/>
    </source>
</evidence>
<evidence type="ECO:0000313" key="12">
    <source>
        <dbReference type="Proteomes" id="UP000594118"/>
    </source>
</evidence>
<feature type="binding site" evidence="10">
    <location>
        <position position="163"/>
    </location>
    <ligand>
        <name>Mg(2+)</name>
        <dbReference type="ChEBI" id="CHEBI:18420"/>
    </ligand>
</feature>